<dbReference type="Proteomes" id="UP000230069">
    <property type="component" value="Unassembled WGS sequence"/>
</dbReference>
<evidence type="ECO:0000313" key="2">
    <source>
        <dbReference type="EMBL" id="PIA41526.1"/>
    </source>
</evidence>
<feature type="domain" description="F-box" evidence="1">
    <location>
        <begin position="1"/>
        <end position="46"/>
    </location>
</feature>
<dbReference type="InterPro" id="IPR055411">
    <property type="entry name" value="LRR_FXL15/At3g58940/PEG3-like"/>
</dbReference>
<dbReference type="OrthoDB" id="612216at2759"/>
<keyword evidence="3" id="KW-1185">Reference proteome</keyword>
<evidence type="ECO:0000313" key="3">
    <source>
        <dbReference type="Proteomes" id="UP000230069"/>
    </source>
</evidence>
<dbReference type="Pfam" id="PF24758">
    <property type="entry name" value="LRR_At5g56370"/>
    <property type="match status" value="1"/>
</dbReference>
<dbReference type="Gene3D" id="1.20.1280.50">
    <property type="match status" value="1"/>
</dbReference>
<dbReference type="InParanoid" id="A0A2G5DDD8"/>
<dbReference type="PANTHER" id="PTHR31900">
    <property type="entry name" value="F-BOX/RNI SUPERFAMILY PROTEIN-RELATED"/>
    <property type="match status" value="1"/>
</dbReference>
<reference evidence="2 3" key="1">
    <citation type="submission" date="2017-09" db="EMBL/GenBank/DDBJ databases">
        <title>WGS assembly of Aquilegia coerulea Goldsmith.</title>
        <authorList>
            <person name="Hodges S."/>
            <person name="Kramer E."/>
            <person name="Nordborg M."/>
            <person name="Tomkins J."/>
            <person name="Borevitz J."/>
            <person name="Derieg N."/>
            <person name="Yan J."/>
            <person name="Mihaltcheva S."/>
            <person name="Hayes R.D."/>
            <person name="Rokhsar D."/>
        </authorList>
    </citation>
    <scope>NUCLEOTIDE SEQUENCE [LARGE SCALE GENOMIC DNA]</scope>
    <source>
        <strain evidence="3">cv. Goldsmith</strain>
    </source>
</reference>
<name>A0A2G5DDD8_AQUCA</name>
<dbReference type="Pfam" id="PF00646">
    <property type="entry name" value="F-box"/>
    <property type="match status" value="1"/>
</dbReference>
<sequence length="250" mass="28342">MDGLPQEIRSHIVSFLPTKEAIRTSILSKKWKTVCSSLSNFNFEQSYSKEGKQLSLQQFIEIIYQTLGQHDESDINIFQLNLNDFLQNPDEFVPHIYKWISFATSHNVHQLHLFGSAEGLKMLPFCLVSCNSLTVLSLTCINLILSSTNIIRLPNLKTLDLCSVTFSDVGVTNQLFSSCPALESLTISYCFWTNSFNVLTISSPNLKDFTLGYFECFQEIDLSTKNLQKLFYQGLSPNLKTEIISTRGPL</sequence>
<accession>A0A2G5DDD8</accession>
<protein>
    <recommendedName>
        <fullName evidence="1">F-box domain-containing protein</fullName>
    </recommendedName>
</protein>
<dbReference type="EMBL" id="KZ305039">
    <property type="protein sequence ID" value="PIA41526.1"/>
    <property type="molecule type" value="Genomic_DNA"/>
</dbReference>
<dbReference type="InterPro" id="IPR001810">
    <property type="entry name" value="F-box_dom"/>
</dbReference>
<dbReference type="InterPro" id="IPR050232">
    <property type="entry name" value="FBL13/AtMIF1-like"/>
</dbReference>
<dbReference type="InterPro" id="IPR036047">
    <property type="entry name" value="F-box-like_dom_sf"/>
</dbReference>
<dbReference type="STRING" id="218851.A0A2G5DDD8"/>
<dbReference type="AlphaFoldDB" id="A0A2G5DDD8"/>
<organism evidence="2 3">
    <name type="scientific">Aquilegia coerulea</name>
    <name type="common">Rocky mountain columbine</name>
    <dbReference type="NCBI Taxonomy" id="218851"/>
    <lineage>
        <taxon>Eukaryota</taxon>
        <taxon>Viridiplantae</taxon>
        <taxon>Streptophyta</taxon>
        <taxon>Embryophyta</taxon>
        <taxon>Tracheophyta</taxon>
        <taxon>Spermatophyta</taxon>
        <taxon>Magnoliopsida</taxon>
        <taxon>Ranunculales</taxon>
        <taxon>Ranunculaceae</taxon>
        <taxon>Thalictroideae</taxon>
        <taxon>Aquilegia</taxon>
    </lineage>
</organism>
<dbReference type="PANTHER" id="PTHR31900:SF32">
    <property type="entry name" value="F-BOX_RNI_FBD-LIKE DOMAIN PROTEIN"/>
    <property type="match status" value="1"/>
</dbReference>
<dbReference type="InterPro" id="IPR032675">
    <property type="entry name" value="LRR_dom_sf"/>
</dbReference>
<dbReference type="SUPFAM" id="SSF52047">
    <property type="entry name" value="RNI-like"/>
    <property type="match status" value="1"/>
</dbReference>
<dbReference type="SMART" id="SM00256">
    <property type="entry name" value="FBOX"/>
    <property type="match status" value="1"/>
</dbReference>
<dbReference type="SUPFAM" id="SSF81383">
    <property type="entry name" value="F-box domain"/>
    <property type="match status" value="1"/>
</dbReference>
<dbReference type="Gene3D" id="3.80.10.10">
    <property type="entry name" value="Ribonuclease Inhibitor"/>
    <property type="match status" value="1"/>
</dbReference>
<proteinExistence type="predicted"/>
<gene>
    <name evidence="2" type="ORF">AQUCO_02200152v1</name>
</gene>
<evidence type="ECO:0000259" key="1">
    <source>
        <dbReference type="PROSITE" id="PS50181"/>
    </source>
</evidence>
<dbReference type="PROSITE" id="PS50181">
    <property type="entry name" value="FBOX"/>
    <property type="match status" value="1"/>
</dbReference>